<dbReference type="Gene3D" id="1.25.40.10">
    <property type="entry name" value="Tetratricopeptide repeat domain"/>
    <property type="match status" value="1"/>
</dbReference>
<keyword evidence="2" id="KW-0677">Repeat</keyword>
<dbReference type="PANTHER" id="PTHR47934:SF4">
    <property type="entry name" value="OS08G0191900 PROTEIN"/>
    <property type="match status" value="1"/>
</dbReference>
<comment type="similarity">
    <text evidence="1">Belongs to the PPR family. P subfamily.</text>
</comment>
<dbReference type="InterPro" id="IPR051114">
    <property type="entry name" value="Mito_RNA_Proc_CCM1"/>
</dbReference>
<evidence type="ECO:0000256" key="3">
    <source>
        <dbReference type="PROSITE-ProRule" id="PRU00708"/>
    </source>
</evidence>
<dbReference type="GO" id="GO:0006396">
    <property type="term" value="P:RNA processing"/>
    <property type="evidence" value="ECO:0007669"/>
    <property type="project" value="TreeGrafter"/>
</dbReference>
<dbReference type="PROSITE" id="PS51375">
    <property type="entry name" value="PPR"/>
    <property type="match status" value="2"/>
</dbReference>
<feature type="repeat" description="PPR" evidence="3">
    <location>
        <begin position="138"/>
        <end position="172"/>
    </location>
</feature>
<dbReference type="Proteomes" id="UP000237347">
    <property type="component" value="Unassembled WGS sequence"/>
</dbReference>
<dbReference type="EMBL" id="PKMF04000134">
    <property type="protein sequence ID" value="KAK7847915.1"/>
    <property type="molecule type" value="Genomic_DNA"/>
</dbReference>
<evidence type="ECO:0000256" key="2">
    <source>
        <dbReference type="ARBA" id="ARBA00022737"/>
    </source>
</evidence>
<keyword evidence="5" id="KW-1185">Reference proteome</keyword>
<sequence length="214" mass="24522">MPQTLFLKPFISSVPLTNCSNKSIVVNNVSNVRIRGRVGVVVCMGMLAPRKRKKKKEGLEVFRDAADEADQKSWRRLMTEIQETGSAVAVLKQLNVSNKGISRDTVLGTLLRFKQLNKWKLVIEILEWLRAQSWWVFSELDFLMLLTAYGKQGDFNRAERVFSLMNKKGYAPSVISHTALMEAYGRGGRYNNAEAIFRRMEVSSRKLKTFLRPF</sequence>
<evidence type="ECO:0000256" key="1">
    <source>
        <dbReference type="ARBA" id="ARBA00007626"/>
    </source>
</evidence>
<proteinExistence type="inferred from homology"/>
<dbReference type="PANTHER" id="PTHR47934">
    <property type="entry name" value="PENTATRICOPEPTIDE REPEAT-CONTAINING PROTEIN PET309, MITOCHONDRIAL"/>
    <property type="match status" value="1"/>
</dbReference>
<reference evidence="4 5" key="1">
    <citation type="journal article" date="2018" name="Sci. Data">
        <title>The draft genome sequence of cork oak.</title>
        <authorList>
            <person name="Ramos A.M."/>
            <person name="Usie A."/>
            <person name="Barbosa P."/>
            <person name="Barros P.M."/>
            <person name="Capote T."/>
            <person name="Chaves I."/>
            <person name="Simoes F."/>
            <person name="Abreu I."/>
            <person name="Carrasquinho I."/>
            <person name="Faro C."/>
            <person name="Guimaraes J.B."/>
            <person name="Mendonca D."/>
            <person name="Nobrega F."/>
            <person name="Rodrigues L."/>
            <person name="Saibo N.J.M."/>
            <person name="Varela M.C."/>
            <person name="Egas C."/>
            <person name="Matos J."/>
            <person name="Miguel C.M."/>
            <person name="Oliveira M.M."/>
            <person name="Ricardo C.P."/>
            <person name="Goncalves S."/>
        </authorList>
    </citation>
    <scope>NUCLEOTIDE SEQUENCE [LARGE SCALE GENOMIC DNA]</scope>
    <source>
        <strain evidence="5">cv. HL8</strain>
    </source>
</reference>
<dbReference type="InterPro" id="IPR002885">
    <property type="entry name" value="PPR_rpt"/>
</dbReference>
<name>A0AAW0L9S4_QUESU</name>
<dbReference type="InterPro" id="IPR011990">
    <property type="entry name" value="TPR-like_helical_dom_sf"/>
</dbReference>
<dbReference type="GO" id="GO:0003729">
    <property type="term" value="F:mRNA binding"/>
    <property type="evidence" value="ECO:0007669"/>
    <property type="project" value="TreeGrafter"/>
</dbReference>
<dbReference type="NCBIfam" id="TIGR00756">
    <property type="entry name" value="PPR"/>
    <property type="match status" value="2"/>
</dbReference>
<dbReference type="AlphaFoldDB" id="A0AAW0L9S4"/>
<organism evidence="4 5">
    <name type="scientific">Quercus suber</name>
    <name type="common">Cork oak</name>
    <dbReference type="NCBI Taxonomy" id="58331"/>
    <lineage>
        <taxon>Eukaryota</taxon>
        <taxon>Viridiplantae</taxon>
        <taxon>Streptophyta</taxon>
        <taxon>Embryophyta</taxon>
        <taxon>Tracheophyta</taxon>
        <taxon>Spermatophyta</taxon>
        <taxon>Magnoliopsida</taxon>
        <taxon>eudicotyledons</taxon>
        <taxon>Gunneridae</taxon>
        <taxon>Pentapetalae</taxon>
        <taxon>rosids</taxon>
        <taxon>fabids</taxon>
        <taxon>Fagales</taxon>
        <taxon>Fagaceae</taxon>
        <taxon>Quercus</taxon>
    </lineage>
</organism>
<dbReference type="GO" id="GO:0009507">
    <property type="term" value="C:chloroplast"/>
    <property type="evidence" value="ECO:0007669"/>
    <property type="project" value="TreeGrafter"/>
</dbReference>
<protein>
    <submittedName>
        <fullName evidence="4">Pentatricopeptide repeat-containing protein</fullName>
    </submittedName>
</protein>
<dbReference type="Pfam" id="PF13812">
    <property type="entry name" value="PPR_3"/>
    <property type="match status" value="1"/>
</dbReference>
<accession>A0AAW0L9S4</accession>
<evidence type="ECO:0000313" key="4">
    <source>
        <dbReference type="EMBL" id="KAK7847915.1"/>
    </source>
</evidence>
<comment type="caution">
    <text evidence="4">The sequence shown here is derived from an EMBL/GenBank/DDBJ whole genome shotgun (WGS) entry which is preliminary data.</text>
</comment>
<gene>
    <name evidence="4" type="ORF">CFP56_006037</name>
</gene>
<feature type="repeat" description="PPR" evidence="3">
    <location>
        <begin position="173"/>
        <end position="207"/>
    </location>
</feature>
<evidence type="ECO:0000313" key="5">
    <source>
        <dbReference type="Proteomes" id="UP000237347"/>
    </source>
</evidence>